<evidence type="ECO:0000256" key="3">
    <source>
        <dbReference type="ARBA" id="ARBA00023163"/>
    </source>
</evidence>
<dbReference type="GO" id="GO:0043565">
    <property type="term" value="F:sequence-specific DNA binding"/>
    <property type="evidence" value="ECO:0007669"/>
    <property type="project" value="InterPro"/>
</dbReference>
<keyword evidence="2" id="KW-0238">DNA-binding</keyword>
<proteinExistence type="predicted"/>
<protein>
    <submittedName>
        <fullName evidence="5">Arabinose operon regulatory protein</fullName>
    </submittedName>
</protein>
<dbReference type="PANTHER" id="PTHR43280">
    <property type="entry name" value="ARAC-FAMILY TRANSCRIPTIONAL REGULATOR"/>
    <property type="match status" value="1"/>
</dbReference>
<dbReference type="AlphaFoldDB" id="A0A4U9VKQ7"/>
<dbReference type="GO" id="GO:0003700">
    <property type="term" value="F:DNA-binding transcription factor activity"/>
    <property type="evidence" value="ECO:0007669"/>
    <property type="project" value="InterPro"/>
</dbReference>
<dbReference type="Gene3D" id="1.10.10.60">
    <property type="entry name" value="Homeodomain-like"/>
    <property type="match status" value="1"/>
</dbReference>
<keyword evidence="1" id="KW-0805">Transcription regulation</keyword>
<evidence type="ECO:0000313" key="6">
    <source>
        <dbReference type="Proteomes" id="UP000308196"/>
    </source>
</evidence>
<dbReference type="RefSeq" id="WP_317132240.1">
    <property type="nucleotide sequence ID" value="NZ_JBPFQZ010000005.1"/>
</dbReference>
<dbReference type="PANTHER" id="PTHR43280:SF32">
    <property type="entry name" value="TRANSCRIPTIONAL REGULATORY PROTEIN"/>
    <property type="match status" value="1"/>
</dbReference>
<evidence type="ECO:0000259" key="4">
    <source>
        <dbReference type="PROSITE" id="PS01124"/>
    </source>
</evidence>
<dbReference type="InterPro" id="IPR009057">
    <property type="entry name" value="Homeodomain-like_sf"/>
</dbReference>
<dbReference type="Pfam" id="PF12833">
    <property type="entry name" value="HTH_18"/>
    <property type="match status" value="1"/>
</dbReference>
<organism evidence="5 6">
    <name type="scientific">Sphingobacterium thalpophilum</name>
    <dbReference type="NCBI Taxonomy" id="259"/>
    <lineage>
        <taxon>Bacteria</taxon>
        <taxon>Pseudomonadati</taxon>
        <taxon>Bacteroidota</taxon>
        <taxon>Sphingobacteriia</taxon>
        <taxon>Sphingobacteriales</taxon>
        <taxon>Sphingobacteriaceae</taxon>
        <taxon>Sphingobacterium</taxon>
    </lineage>
</organism>
<feature type="domain" description="HTH araC/xylS-type" evidence="4">
    <location>
        <begin position="233"/>
        <end position="338"/>
    </location>
</feature>
<gene>
    <name evidence="5" type="primary">araC_5</name>
    <name evidence="5" type="ORF">NCTC11429_02961</name>
</gene>
<dbReference type="EMBL" id="LR590484">
    <property type="protein sequence ID" value="VTR43984.1"/>
    <property type="molecule type" value="Genomic_DNA"/>
</dbReference>
<name>A0A4U9VKQ7_9SPHI</name>
<dbReference type="STRING" id="1123265.GCA_000686625_02641"/>
<dbReference type="InterPro" id="IPR018060">
    <property type="entry name" value="HTH_AraC"/>
</dbReference>
<evidence type="ECO:0000313" key="5">
    <source>
        <dbReference type="EMBL" id="VTR43984.1"/>
    </source>
</evidence>
<sequence>MRSRSGNPIRYPQVIDLSYGRSLTQLHESVKIVNLYMDTTFRFHSLSEFHQFCGLPGPEHPLISLVDYSQVKYPINDSEMKWIQHFYSIGLKRNVNARFNYGQQQYDFDSGVLTFVSPLQFLKVEINPEVQVEPSGWMLLIHPDFLWNSELAHTIKRYEFFQYEVHEALFLSDKEEAILVDILQNIEKEYQSNIDKFSRELIIKQIERLLIYSERFYERQFITRKKSTQELVTRFEQLLSAQFDRDKLLDQGIPTVAYLAQQLHLSPNYLGSLLRIYTGQNTQQHIQGKMIEYAKERLSNSPLSVSEIAYELGFEHPQSFSKVFKKNTQQSPVEFRQSFQ</sequence>
<dbReference type="SUPFAM" id="SSF46689">
    <property type="entry name" value="Homeodomain-like"/>
    <property type="match status" value="1"/>
</dbReference>
<dbReference type="Proteomes" id="UP000308196">
    <property type="component" value="Chromosome"/>
</dbReference>
<keyword evidence="3" id="KW-0804">Transcription</keyword>
<evidence type="ECO:0000256" key="2">
    <source>
        <dbReference type="ARBA" id="ARBA00023125"/>
    </source>
</evidence>
<reference evidence="5 6" key="1">
    <citation type="submission" date="2019-05" db="EMBL/GenBank/DDBJ databases">
        <authorList>
            <consortium name="Pathogen Informatics"/>
        </authorList>
    </citation>
    <scope>NUCLEOTIDE SEQUENCE [LARGE SCALE GENOMIC DNA]</scope>
    <source>
        <strain evidence="5 6">NCTC11429</strain>
    </source>
</reference>
<dbReference type="GeneID" id="78463654"/>
<accession>A0A4U9VKQ7</accession>
<dbReference type="SMART" id="SM00342">
    <property type="entry name" value="HTH_ARAC"/>
    <property type="match status" value="1"/>
</dbReference>
<dbReference type="KEGG" id="stha:NCTC11429_02961"/>
<dbReference type="PRINTS" id="PR00032">
    <property type="entry name" value="HTHARAC"/>
</dbReference>
<evidence type="ECO:0000256" key="1">
    <source>
        <dbReference type="ARBA" id="ARBA00023015"/>
    </source>
</evidence>
<dbReference type="PROSITE" id="PS01124">
    <property type="entry name" value="HTH_ARAC_FAMILY_2"/>
    <property type="match status" value="1"/>
</dbReference>
<dbReference type="InterPro" id="IPR020449">
    <property type="entry name" value="Tscrpt_reg_AraC-type_HTH"/>
</dbReference>